<evidence type="ECO:0000313" key="9">
    <source>
        <dbReference type="EMBL" id="KAL2487233.1"/>
    </source>
</evidence>
<evidence type="ECO:0000256" key="5">
    <source>
        <dbReference type="ARBA" id="ARBA00022989"/>
    </source>
</evidence>
<evidence type="ECO:0000259" key="8">
    <source>
        <dbReference type="Pfam" id="PF01490"/>
    </source>
</evidence>
<feature type="domain" description="Amino acid transporter transmembrane" evidence="8">
    <location>
        <begin position="41"/>
        <end position="126"/>
    </location>
</feature>
<proteinExistence type="predicted"/>
<evidence type="ECO:0000256" key="7">
    <source>
        <dbReference type="SAM" id="Phobius"/>
    </source>
</evidence>
<dbReference type="GO" id="GO:0016020">
    <property type="term" value="C:membrane"/>
    <property type="evidence" value="ECO:0007669"/>
    <property type="project" value="UniProtKB-SubCell"/>
</dbReference>
<dbReference type="PANTHER" id="PTHR48017">
    <property type="entry name" value="OS05G0424000 PROTEIN-RELATED"/>
    <property type="match status" value="1"/>
</dbReference>
<dbReference type="AlphaFoldDB" id="A0ABD1RFP1"/>
<evidence type="ECO:0000313" key="10">
    <source>
        <dbReference type="Proteomes" id="UP001604336"/>
    </source>
</evidence>
<keyword evidence="5 7" id="KW-1133">Transmembrane helix</keyword>
<dbReference type="Pfam" id="PF01490">
    <property type="entry name" value="Aa_trans"/>
    <property type="match status" value="1"/>
</dbReference>
<gene>
    <name evidence="9" type="ORF">Adt_31989</name>
</gene>
<comment type="caution">
    <text evidence="9">The sequence shown here is derived from an EMBL/GenBank/DDBJ whole genome shotgun (WGS) entry which is preliminary data.</text>
</comment>
<keyword evidence="3 7" id="KW-0812">Transmembrane</keyword>
<dbReference type="Proteomes" id="UP001604336">
    <property type="component" value="Unassembled WGS sequence"/>
</dbReference>
<keyword evidence="10" id="KW-1185">Reference proteome</keyword>
<dbReference type="InterPro" id="IPR013057">
    <property type="entry name" value="AA_transpt_TM"/>
</dbReference>
<name>A0ABD1RFP1_9LAMI</name>
<evidence type="ECO:0000256" key="3">
    <source>
        <dbReference type="ARBA" id="ARBA00022692"/>
    </source>
</evidence>
<evidence type="ECO:0000256" key="2">
    <source>
        <dbReference type="ARBA" id="ARBA00022448"/>
    </source>
</evidence>
<comment type="subcellular location">
    <subcellularLocation>
        <location evidence="1">Membrane</location>
    </subcellularLocation>
</comment>
<reference evidence="10" key="1">
    <citation type="submission" date="2024-07" db="EMBL/GenBank/DDBJ databases">
        <title>Two chromosome-level genome assemblies of Korean endemic species Abeliophyllum distichum and Forsythia ovata (Oleaceae).</title>
        <authorList>
            <person name="Jang H."/>
        </authorList>
    </citation>
    <scope>NUCLEOTIDE SEQUENCE [LARGE SCALE GENOMIC DNA]</scope>
</reference>
<evidence type="ECO:0000256" key="4">
    <source>
        <dbReference type="ARBA" id="ARBA00022970"/>
    </source>
</evidence>
<dbReference type="EMBL" id="JBFOLK010000009">
    <property type="protein sequence ID" value="KAL2487233.1"/>
    <property type="molecule type" value="Genomic_DNA"/>
</dbReference>
<keyword evidence="4" id="KW-0029">Amino-acid transport</keyword>
<accession>A0ABD1RFP1</accession>
<evidence type="ECO:0000256" key="1">
    <source>
        <dbReference type="ARBA" id="ARBA00004370"/>
    </source>
</evidence>
<keyword evidence="6 7" id="KW-0472">Membrane</keyword>
<evidence type="ECO:0000256" key="6">
    <source>
        <dbReference type="ARBA" id="ARBA00023136"/>
    </source>
</evidence>
<sequence length="128" mass="14484">MDLKVDLKQESEMAAEDTTQATKNKKLEKLRKVLLELALAVTQMEKIWKSIQALGAIAFTYSYSLILIEIQDIIQSPPSEYKTIKKATLLSVVLTTIFYMFCECFGYAAFGDLSPGNLLTDFGFYNTY</sequence>
<organism evidence="9 10">
    <name type="scientific">Abeliophyllum distichum</name>
    <dbReference type="NCBI Taxonomy" id="126358"/>
    <lineage>
        <taxon>Eukaryota</taxon>
        <taxon>Viridiplantae</taxon>
        <taxon>Streptophyta</taxon>
        <taxon>Embryophyta</taxon>
        <taxon>Tracheophyta</taxon>
        <taxon>Spermatophyta</taxon>
        <taxon>Magnoliopsida</taxon>
        <taxon>eudicotyledons</taxon>
        <taxon>Gunneridae</taxon>
        <taxon>Pentapetalae</taxon>
        <taxon>asterids</taxon>
        <taxon>lamiids</taxon>
        <taxon>Lamiales</taxon>
        <taxon>Oleaceae</taxon>
        <taxon>Forsythieae</taxon>
        <taxon>Abeliophyllum</taxon>
    </lineage>
</organism>
<keyword evidence="2" id="KW-0813">Transport</keyword>
<feature type="transmembrane region" description="Helical" evidence="7">
    <location>
        <begin position="89"/>
        <end position="110"/>
    </location>
</feature>
<dbReference type="GO" id="GO:0006865">
    <property type="term" value="P:amino acid transport"/>
    <property type="evidence" value="ECO:0007669"/>
    <property type="project" value="UniProtKB-KW"/>
</dbReference>
<protein>
    <submittedName>
        <fullName evidence="9">Amino acid permease 3</fullName>
    </submittedName>
</protein>